<dbReference type="EMBL" id="JAUTWS010000039">
    <property type="protein sequence ID" value="MDO9712064.1"/>
    <property type="molecule type" value="Genomic_DNA"/>
</dbReference>
<sequence length="157" mass="17317">MQRRITAVSQQPDLAPLVAGWLHAAFGHPDGRTAKQLTDLILAPPIGPEETFVAFEDDIPVGTASLAHQDLDSRRDLTPWLAGVVVQPPFRGRGHAAALVRQVEGFARAAGIGRLWLYTWSAAGLYARLGWQEAGREIEMKRNQEVILMRRDLTETA</sequence>
<dbReference type="SUPFAM" id="SSF55729">
    <property type="entry name" value="Acyl-CoA N-acyltransferases (Nat)"/>
    <property type="match status" value="1"/>
</dbReference>
<dbReference type="Pfam" id="PF00583">
    <property type="entry name" value="Acetyltransf_1"/>
    <property type="match status" value="1"/>
</dbReference>
<dbReference type="InterPro" id="IPR000182">
    <property type="entry name" value="GNAT_dom"/>
</dbReference>
<evidence type="ECO:0000256" key="1">
    <source>
        <dbReference type="ARBA" id="ARBA00022679"/>
    </source>
</evidence>
<dbReference type="PANTHER" id="PTHR43877">
    <property type="entry name" value="AMINOALKYLPHOSPHONATE N-ACETYLTRANSFERASE-RELATED-RELATED"/>
    <property type="match status" value="1"/>
</dbReference>
<reference evidence="4 5" key="1">
    <citation type="submission" date="2023-08" db="EMBL/GenBank/DDBJ databases">
        <title>The draft genome sequence of Paracraurococcus sp. LOR1-02.</title>
        <authorList>
            <person name="Kingkaew E."/>
            <person name="Tanasupawat S."/>
        </authorList>
    </citation>
    <scope>NUCLEOTIDE SEQUENCE [LARGE SCALE GENOMIC DNA]</scope>
    <source>
        <strain evidence="4 5">LOR1-02</strain>
    </source>
</reference>
<comment type="caution">
    <text evidence="4">The sequence shown here is derived from an EMBL/GenBank/DDBJ whole genome shotgun (WGS) entry which is preliminary data.</text>
</comment>
<organism evidence="4 5">
    <name type="scientific">Paracraurococcus lichenis</name>
    <dbReference type="NCBI Taxonomy" id="3064888"/>
    <lineage>
        <taxon>Bacteria</taxon>
        <taxon>Pseudomonadati</taxon>
        <taxon>Pseudomonadota</taxon>
        <taxon>Alphaproteobacteria</taxon>
        <taxon>Acetobacterales</taxon>
        <taxon>Roseomonadaceae</taxon>
        <taxon>Paracraurococcus</taxon>
    </lineage>
</organism>
<evidence type="ECO:0000313" key="4">
    <source>
        <dbReference type="EMBL" id="MDO9712064.1"/>
    </source>
</evidence>
<gene>
    <name evidence="4" type="ORF">Q7A36_27220</name>
</gene>
<keyword evidence="5" id="KW-1185">Reference proteome</keyword>
<feature type="domain" description="N-acetyltransferase" evidence="3">
    <location>
        <begin position="5"/>
        <end position="154"/>
    </location>
</feature>
<dbReference type="Gene3D" id="3.40.630.30">
    <property type="match status" value="1"/>
</dbReference>
<dbReference type="Proteomes" id="UP001243009">
    <property type="component" value="Unassembled WGS sequence"/>
</dbReference>
<dbReference type="InterPro" id="IPR016181">
    <property type="entry name" value="Acyl_CoA_acyltransferase"/>
</dbReference>
<dbReference type="PROSITE" id="PS51186">
    <property type="entry name" value="GNAT"/>
    <property type="match status" value="1"/>
</dbReference>
<proteinExistence type="predicted"/>
<keyword evidence="1" id="KW-0808">Transferase</keyword>
<evidence type="ECO:0000256" key="2">
    <source>
        <dbReference type="ARBA" id="ARBA00023315"/>
    </source>
</evidence>
<protein>
    <submittedName>
        <fullName evidence="4">GNAT family N-acetyltransferase</fullName>
    </submittedName>
</protein>
<dbReference type="InterPro" id="IPR050832">
    <property type="entry name" value="Bact_Acetyltransf"/>
</dbReference>
<dbReference type="CDD" id="cd04301">
    <property type="entry name" value="NAT_SF"/>
    <property type="match status" value="1"/>
</dbReference>
<evidence type="ECO:0000313" key="5">
    <source>
        <dbReference type="Proteomes" id="UP001243009"/>
    </source>
</evidence>
<dbReference type="RefSeq" id="WP_305106921.1">
    <property type="nucleotide sequence ID" value="NZ_JAUTWS010000039.1"/>
</dbReference>
<keyword evidence="2" id="KW-0012">Acyltransferase</keyword>
<accession>A0ABT9E7F6</accession>
<evidence type="ECO:0000259" key="3">
    <source>
        <dbReference type="PROSITE" id="PS51186"/>
    </source>
</evidence>
<name>A0ABT9E7F6_9PROT</name>